<proteinExistence type="predicted"/>
<evidence type="ECO:0000313" key="2">
    <source>
        <dbReference type="Proteomes" id="UP000288805"/>
    </source>
</evidence>
<name>A0A438HNJ2_VITVI</name>
<comment type="caution">
    <text evidence="1">The sequence shown here is derived from an EMBL/GenBank/DDBJ whole genome shotgun (WGS) entry which is preliminary data.</text>
</comment>
<dbReference type="Proteomes" id="UP000288805">
    <property type="component" value="Unassembled WGS sequence"/>
</dbReference>
<protein>
    <submittedName>
        <fullName evidence="1">Uncharacterized protein</fullName>
    </submittedName>
</protein>
<dbReference type="EMBL" id="QGNW01000198">
    <property type="protein sequence ID" value="RVW86013.1"/>
    <property type="molecule type" value="Genomic_DNA"/>
</dbReference>
<gene>
    <name evidence="1" type="ORF">CK203_041513</name>
</gene>
<evidence type="ECO:0000313" key="1">
    <source>
        <dbReference type="EMBL" id="RVW86013.1"/>
    </source>
</evidence>
<organism evidence="1 2">
    <name type="scientific">Vitis vinifera</name>
    <name type="common">Grape</name>
    <dbReference type="NCBI Taxonomy" id="29760"/>
    <lineage>
        <taxon>Eukaryota</taxon>
        <taxon>Viridiplantae</taxon>
        <taxon>Streptophyta</taxon>
        <taxon>Embryophyta</taxon>
        <taxon>Tracheophyta</taxon>
        <taxon>Spermatophyta</taxon>
        <taxon>Magnoliopsida</taxon>
        <taxon>eudicotyledons</taxon>
        <taxon>Gunneridae</taxon>
        <taxon>Pentapetalae</taxon>
        <taxon>rosids</taxon>
        <taxon>Vitales</taxon>
        <taxon>Vitaceae</taxon>
        <taxon>Viteae</taxon>
        <taxon>Vitis</taxon>
    </lineage>
</organism>
<reference evidence="1 2" key="1">
    <citation type="journal article" date="2018" name="PLoS Genet.">
        <title>Population sequencing reveals clonal diversity and ancestral inbreeding in the grapevine cultivar Chardonnay.</title>
        <authorList>
            <person name="Roach M.J."/>
            <person name="Johnson D.L."/>
            <person name="Bohlmann J."/>
            <person name="van Vuuren H.J."/>
            <person name="Jones S.J."/>
            <person name="Pretorius I.S."/>
            <person name="Schmidt S.A."/>
            <person name="Borneman A.R."/>
        </authorList>
    </citation>
    <scope>NUCLEOTIDE SEQUENCE [LARGE SCALE GENOMIC DNA]</scope>
    <source>
        <strain evidence="2">cv. Chardonnay</strain>
        <tissue evidence="1">Leaf</tissue>
    </source>
</reference>
<accession>A0A438HNJ2</accession>
<sequence>MLTKVKYIINKAAVVGIDTRMRGFELETGIAYLLALENANNLTVSPMENIEYDRWVLLTF</sequence>
<dbReference type="AlphaFoldDB" id="A0A438HNJ2"/>